<organism evidence="2 3">
    <name type="scientific">Lysobacter antibioticus</name>
    <dbReference type="NCBI Taxonomy" id="84531"/>
    <lineage>
        <taxon>Bacteria</taxon>
        <taxon>Pseudomonadati</taxon>
        <taxon>Pseudomonadota</taxon>
        <taxon>Gammaproteobacteria</taxon>
        <taxon>Lysobacterales</taxon>
        <taxon>Lysobacteraceae</taxon>
        <taxon>Lysobacter</taxon>
    </lineage>
</organism>
<evidence type="ECO:0000313" key="2">
    <source>
        <dbReference type="EMBL" id="ALN80635.1"/>
    </source>
</evidence>
<dbReference type="EMBL" id="CP011129">
    <property type="protein sequence ID" value="ALN80635.1"/>
    <property type="molecule type" value="Genomic_DNA"/>
</dbReference>
<feature type="region of interest" description="Disordered" evidence="1">
    <location>
        <begin position="1"/>
        <end position="37"/>
    </location>
</feature>
<reference evidence="2 3" key="1">
    <citation type="journal article" date="2015" name="BMC Genomics">
        <title>Comparative genomics and metabolic profiling of the genus Lysobacter.</title>
        <authorList>
            <person name="de Bruijn I."/>
            <person name="Cheng X."/>
            <person name="de Jager V."/>
            <person name="Exposito R.G."/>
            <person name="Watrous J."/>
            <person name="Patel N."/>
            <person name="Postma J."/>
            <person name="Dorrestein P.C."/>
            <person name="Kobayashi D."/>
            <person name="Raaijmakers J.M."/>
        </authorList>
    </citation>
    <scope>NUCLEOTIDE SEQUENCE [LARGE SCALE GENOMIC DNA]</scope>
    <source>
        <strain evidence="2 3">76</strain>
    </source>
</reference>
<dbReference type="KEGG" id="lab:LA76x_2505"/>
<gene>
    <name evidence="2" type="ORF">LA76x_2505</name>
</gene>
<dbReference type="AlphaFoldDB" id="A0A0S2FAU3"/>
<keyword evidence="3" id="KW-1185">Reference proteome</keyword>
<protein>
    <submittedName>
        <fullName evidence="2">Uncharacterized protein</fullName>
    </submittedName>
</protein>
<dbReference type="STRING" id="84531.LA76x_2505"/>
<dbReference type="Proteomes" id="UP000060787">
    <property type="component" value="Chromosome"/>
</dbReference>
<accession>A0A0S2FAU3</accession>
<evidence type="ECO:0000256" key="1">
    <source>
        <dbReference type="SAM" id="MobiDB-lite"/>
    </source>
</evidence>
<sequence>MRSRRPLNDAAIAQSPADDGCALKPDLDEPGLKTNPA</sequence>
<name>A0A0S2FAU3_LYSAN</name>
<proteinExistence type="predicted"/>
<evidence type="ECO:0000313" key="3">
    <source>
        <dbReference type="Proteomes" id="UP000060787"/>
    </source>
</evidence>